<feature type="region of interest" description="Disordered" evidence="1">
    <location>
        <begin position="79"/>
        <end position="99"/>
    </location>
</feature>
<dbReference type="EMBL" id="JAGEUA010000009">
    <property type="protein sequence ID" value="KAL0966738.1"/>
    <property type="molecule type" value="Genomic_DNA"/>
</dbReference>
<organism evidence="3 4">
    <name type="scientific">Umbra pygmaea</name>
    <name type="common">Eastern mudminnow</name>
    <dbReference type="NCBI Taxonomy" id="75934"/>
    <lineage>
        <taxon>Eukaryota</taxon>
        <taxon>Metazoa</taxon>
        <taxon>Chordata</taxon>
        <taxon>Craniata</taxon>
        <taxon>Vertebrata</taxon>
        <taxon>Euteleostomi</taxon>
        <taxon>Actinopterygii</taxon>
        <taxon>Neopterygii</taxon>
        <taxon>Teleostei</taxon>
        <taxon>Protacanthopterygii</taxon>
        <taxon>Esociformes</taxon>
        <taxon>Umbridae</taxon>
        <taxon>Umbra</taxon>
    </lineage>
</organism>
<evidence type="ECO:0000313" key="4">
    <source>
        <dbReference type="Proteomes" id="UP001557470"/>
    </source>
</evidence>
<evidence type="ECO:0000256" key="2">
    <source>
        <dbReference type="SAM" id="Phobius"/>
    </source>
</evidence>
<protein>
    <recommendedName>
        <fullName evidence="5">Ig-like domain-containing protein</fullName>
    </recommendedName>
</protein>
<dbReference type="InterPro" id="IPR036179">
    <property type="entry name" value="Ig-like_dom_sf"/>
</dbReference>
<dbReference type="Proteomes" id="UP001557470">
    <property type="component" value="Unassembled WGS sequence"/>
</dbReference>
<name>A0ABD0WAH3_UMBPY</name>
<sequence length="178" mass="19922">MMPDLVKISWKMKDRNGQIVEVPQGEKEELEQREEGKTTSMIIIDKEKADVNKYICSVEHEGGNIETEAPKVLVTEKPTEAPPTTMAPPTTTAPPSTMAAPTCPSIVTTKEPVTQEVTDGNNSFQSMCRLNMASLTYTVMIMKSLVYCSGFALLLPHRNMGIRSRIHYIYLRNVPKYN</sequence>
<keyword evidence="4" id="KW-1185">Reference proteome</keyword>
<dbReference type="SUPFAM" id="SSF48726">
    <property type="entry name" value="Immunoglobulin"/>
    <property type="match status" value="1"/>
</dbReference>
<keyword evidence="2" id="KW-1133">Transmembrane helix</keyword>
<dbReference type="AlphaFoldDB" id="A0ABD0WAH3"/>
<proteinExistence type="predicted"/>
<comment type="caution">
    <text evidence="3">The sequence shown here is derived from an EMBL/GenBank/DDBJ whole genome shotgun (WGS) entry which is preliminary data.</text>
</comment>
<dbReference type="Gene3D" id="2.60.40.10">
    <property type="entry name" value="Immunoglobulins"/>
    <property type="match status" value="1"/>
</dbReference>
<evidence type="ECO:0000256" key="1">
    <source>
        <dbReference type="SAM" id="MobiDB-lite"/>
    </source>
</evidence>
<feature type="transmembrane region" description="Helical" evidence="2">
    <location>
        <begin position="135"/>
        <end position="155"/>
    </location>
</feature>
<dbReference type="InterPro" id="IPR013783">
    <property type="entry name" value="Ig-like_fold"/>
</dbReference>
<evidence type="ECO:0000313" key="3">
    <source>
        <dbReference type="EMBL" id="KAL0966738.1"/>
    </source>
</evidence>
<accession>A0ABD0WAH3</accession>
<keyword evidence="2" id="KW-0472">Membrane</keyword>
<gene>
    <name evidence="3" type="ORF">UPYG_G00299500</name>
</gene>
<keyword evidence="2" id="KW-0812">Transmembrane</keyword>
<evidence type="ECO:0008006" key="5">
    <source>
        <dbReference type="Google" id="ProtNLM"/>
    </source>
</evidence>
<feature type="compositionally biased region" description="Low complexity" evidence="1">
    <location>
        <begin position="82"/>
        <end position="99"/>
    </location>
</feature>
<reference evidence="3 4" key="1">
    <citation type="submission" date="2024-06" db="EMBL/GenBank/DDBJ databases">
        <authorList>
            <person name="Pan Q."/>
            <person name="Wen M."/>
            <person name="Jouanno E."/>
            <person name="Zahm M."/>
            <person name="Klopp C."/>
            <person name="Cabau C."/>
            <person name="Louis A."/>
            <person name="Berthelot C."/>
            <person name="Parey E."/>
            <person name="Roest Crollius H."/>
            <person name="Montfort J."/>
            <person name="Robinson-Rechavi M."/>
            <person name="Bouchez O."/>
            <person name="Lampietro C."/>
            <person name="Lopez Roques C."/>
            <person name="Donnadieu C."/>
            <person name="Postlethwait J."/>
            <person name="Bobe J."/>
            <person name="Verreycken H."/>
            <person name="Guiguen Y."/>
        </authorList>
    </citation>
    <scope>NUCLEOTIDE SEQUENCE [LARGE SCALE GENOMIC DNA]</scope>
    <source>
        <strain evidence="3">Up_M1</strain>
        <tissue evidence="3">Testis</tissue>
    </source>
</reference>